<comment type="caution">
    <text evidence="1">The sequence shown here is derived from an EMBL/GenBank/DDBJ whole genome shotgun (WGS) entry which is preliminary data.</text>
</comment>
<evidence type="ECO:0000313" key="1">
    <source>
        <dbReference type="EMBL" id="MPC80966.1"/>
    </source>
</evidence>
<organism evidence="1 2">
    <name type="scientific">Portunus trituberculatus</name>
    <name type="common">Swimming crab</name>
    <name type="synonym">Neptunus trituberculatus</name>
    <dbReference type="NCBI Taxonomy" id="210409"/>
    <lineage>
        <taxon>Eukaryota</taxon>
        <taxon>Metazoa</taxon>
        <taxon>Ecdysozoa</taxon>
        <taxon>Arthropoda</taxon>
        <taxon>Crustacea</taxon>
        <taxon>Multicrustacea</taxon>
        <taxon>Malacostraca</taxon>
        <taxon>Eumalacostraca</taxon>
        <taxon>Eucarida</taxon>
        <taxon>Decapoda</taxon>
        <taxon>Pleocyemata</taxon>
        <taxon>Brachyura</taxon>
        <taxon>Eubrachyura</taxon>
        <taxon>Portunoidea</taxon>
        <taxon>Portunidae</taxon>
        <taxon>Portuninae</taxon>
        <taxon>Portunus</taxon>
    </lineage>
</organism>
<name>A0A5B7IG54_PORTR</name>
<evidence type="ECO:0000313" key="2">
    <source>
        <dbReference type="Proteomes" id="UP000324222"/>
    </source>
</evidence>
<gene>
    <name evidence="1" type="ORF">E2C01_075565</name>
</gene>
<proteinExistence type="predicted"/>
<accession>A0A5B7IG54</accession>
<keyword evidence="2" id="KW-1185">Reference proteome</keyword>
<protein>
    <submittedName>
        <fullName evidence="1">Uncharacterized protein</fullName>
    </submittedName>
</protein>
<sequence>MGRVLDVTHGIVASLSQYEVCEWSQPYPKNGQYEPWTNPGGSYLGSSTEYFAKSPGSDLESQKKSNLSVMCSTEVYQREVACMRNQPS</sequence>
<reference evidence="1 2" key="1">
    <citation type="submission" date="2019-05" db="EMBL/GenBank/DDBJ databases">
        <title>Another draft genome of Portunus trituberculatus and its Hox gene families provides insights of decapod evolution.</title>
        <authorList>
            <person name="Jeong J.-H."/>
            <person name="Song I."/>
            <person name="Kim S."/>
            <person name="Choi T."/>
            <person name="Kim D."/>
            <person name="Ryu S."/>
            <person name="Kim W."/>
        </authorList>
    </citation>
    <scope>NUCLEOTIDE SEQUENCE [LARGE SCALE GENOMIC DNA]</scope>
    <source>
        <tissue evidence="1">Muscle</tissue>
    </source>
</reference>
<dbReference type="AlphaFoldDB" id="A0A5B7IG54"/>
<dbReference type="EMBL" id="VSRR010055555">
    <property type="protein sequence ID" value="MPC80966.1"/>
    <property type="molecule type" value="Genomic_DNA"/>
</dbReference>
<dbReference type="Proteomes" id="UP000324222">
    <property type="component" value="Unassembled WGS sequence"/>
</dbReference>